<feature type="coiled-coil region" evidence="1">
    <location>
        <begin position="21"/>
        <end position="48"/>
    </location>
</feature>
<protein>
    <submittedName>
        <fullName evidence="2">Unnamed protein product</fullName>
    </submittedName>
</protein>
<name>A0A9W6UAN3_9STRA</name>
<dbReference type="EMBL" id="BSXW01000765">
    <property type="protein sequence ID" value="GMF29255.1"/>
    <property type="molecule type" value="Genomic_DNA"/>
</dbReference>
<dbReference type="Proteomes" id="UP001165083">
    <property type="component" value="Unassembled WGS sequence"/>
</dbReference>
<dbReference type="AlphaFoldDB" id="A0A9W6UAN3"/>
<keyword evidence="1" id="KW-0175">Coiled coil</keyword>
<feature type="coiled-coil region" evidence="1">
    <location>
        <begin position="97"/>
        <end position="124"/>
    </location>
</feature>
<evidence type="ECO:0000313" key="2">
    <source>
        <dbReference type="EMBL" id="GMF29255.1"/>
    </source>
</evidence>
<sequence>MELRKYVDKIEAEQNRLWEDQREHLSEIAQLRERLAEKVEECLLIETECTKLDKQVKSLQPENDIDRIFVEQAEVENIMVDKESQCTLQQSSDDEIKASQLREIASLRSEVQVLAQQLNAREQELQLVSTDLGVVQATIKQKRAQREQVTKVWLDEVSALKKRVLELEQALESSKVFSNDHQVAYQKELRLIKVVNQQLRSELATRENAIQVLEQQHKEDQLKREQQQQTLVQALKARIEQKVADVDRLHALVSEHAAEKISYNAVKRQVEDLEHQVDILMKEKDRWITDNLLLQQEAEAKAQTQHDKLQDVENRRLSKALSVAEQDRQLLQTQLSEVEAELADQILILQRQKRSHAKAMERLFESSLRLCVVAPTVNVQLNTNGAFLKSKGSNLSSAAVNQDKEPTEGMSILCRSSPQHDSIKRVIESDVLPQFTSVFLQGNDDASPQSGVPMARWLQDLLIDMQSRIAAQLEGIYSAAAANDSK</sequence>
<organism evidence="2 3">
    <name type="scientific">Phytophthora lilii</name>
    <dbReference type="NCBI Taxonomy" id="2077276"/>
    <lineage>
        <taxon>Eukaryota</taxon>
        <taxon>Sar</taxon>
        <taxon>Stramenopiles</taxon>
        <taxon>Oomycota</taxon>
        <taxon>Peronosporomycetes</taxon>
        <taxon>Peronosporales</taxon>
        <taxon>Peronosporaceae</taxon>
        <taxon>Phytophthora</taxon>
    </lineage>
</organism>
<dbReference type="OrthoDB" id="74035at2759"/>
<reference evidence="2" key="1">
    <citation type="submission" date="2023-04" db="EMBL/GenBank/DDBJ databases">
        <title>Phytophthora lilii NBRC 32176.</title>
        <authorList>
            <person name="Ichikawa N."/>
            <person name="Sato H."/>
            <person name="Tonouchi N."/>
        </authorList>
    </citation>
    <scope>NUCLEOTIDE SEQUENCE</scope>
    <source>
        <strain evidence="2">NBRC 32176</strain>
    </source>
</reference>
<feature type="coiled-coil region" evidence="1">
    <location>
        <begin position="196"/>
        <end position="230"/>
    </location>
</feature>
<accession>A0A9W6UAN3</accession>
<feature type="coiled-coil region" evidence="1">
    <location>
        <begin position="263"/>
        <end position="341"/>
    </location>
</feature>
<keyword evidence="3" id="KW-1185">Reference proteome</keyword>
<gene>
    <name evidence="2" type="ORF">Plil01_001239600</name>
</gene>
<comment type="caution">
    <text evidence="2">The sequence shown here is derived from an EMBL/GenBank/DDBJ whole genome shotgun (WGS) entry which is preliminary data.</text>
</comment>
<proteinExistence type="predicted"/>
<evidence type="ECO:0000313" key="3">
    <source>
        <dbReference type="Proteomes" id="UP001165083"/>
    </source>
</evidence>
<evidence type="ECO:0000256" key="1">
    <source>
        <dbReference type="SAM" id="Coils"/>
    </source>
</evidence>